<evidence type="ECO:0000256" key="1">
    <source>
        <dbReference type="SAM" id="Phobius"/>
    </source>
</evidence>
<keyword evidence="1" id="KW-1133">Transmembrane helix</keyword>
<proteinExistence type="predicted"/>
<dbReference type="Pfam" id="PF11174">
    <property type="entry name" value="DUF2970"/>
    <property type="match status" value="1"/>
</dbReference>
<feature type="transmembrane region" description="Helical" evidence="1">
    <location>
        <begin position="33"/>
        <end position="58"/>
    </location>
</feature>
<keyword evidence="3" id="KW-1185">Reference proteome</keyword>
<keyword evidence="1" id="KW-0472">Membrane</keyword>
<name>A0A923MAZ7_9BURK</name>
<evidence type="ECO:0000313" key="2">
    <source>
        <dbReference type="EMBL" id="MBC5767502.1"/>
    </source>
</evidence>
<organism evidence="2 3">
    <name type="scientific">Ramlibacter albus</name>
    <dbReference type="NCBI Taxonomy" id="2079448"/>
    <lineage>
        <taxon>Bacteria</taxon>
        <taxon>Pseudomonadati</taxon>
        <taxon>Pseudomonadota</taxon>
        <taxon>Betaproteobacteria</taxon>
        <taxon>Burkholderiales</taxon>
        <taxon>Comamonadaceae</taxon>
        <taxon>Ramlibacter</taxon>
    </lineage>
</organism>
<dbReference type="AlphaFoldDB" id="A0A923MAZ7"/>
<keyword evidence="1" id="KW-0812">Transmembrane</keyword>
<evidence type="ECO:0000313" key="3">
    <source>
        <dbReference type="Proteomes" id="UP000596827"/>
    </source>
</evidence>
<accession>A0A923MAZ7</accession>
<gene>
    <name evidence="2" type="ORF">H8R02_23755</name>
</gene>
<dbReference type="EMBL" id="JACORU010000011">
    <property type="protein sequence ID" value="MBC5767502.1"/>
    <property type="molecule type" value="Genomic_DNA"/>
</dbReference>
<dbReference type="RefSeq" id="WP_187083993.1">
    <property type="nucleotide sequence ID" value="NZ_JACORU010000011.1"/>
</dbReference>
<comment type="caution">
    <text evidence="2">The sequence shown here is derived from an EMBL/GenBank/DDBJ whole genome shotgun (WGS) entry which is preliminary data.</text>
</comment>
<protein>
    <submittedName>
        <fullName evidence="2">DUF2970 domain-containing protein</fullName>
    </submittedName>
</protein>
<reference evidence="2" key="1">
    <citation type="submission" date="2020-08" db="EMBL/GenBank/DDBJ databases">
        <title>Ramlibacter sp. GTP1 16S ribosomal RNA gene genome sequencing and assembly.</title>
        <authorList>
            <person name="Kang M."/>
        </authorList>
    </citation>
    <scope>NUCLEOTIDE SEQUENCE</scope>
    <source>
        <strain evidence="2">GTP1</strain>
    </source>
</reference>
<sequence length="63" mass="6781">MGTLSYIQMVLWSFFGIRRRAAAGEELAKVKPLVLVAVALVLAAVFGLTLWTLANVAVHLLGN</sequence>
<dbReference type="InterPro" id="IPR021344">
    <property type="entry name" value="DUF2970"/>
</dbReference>
<dbReference type="Proteomes" id="UP000596827">
    <property type="component" value="Unassembled WGS sequence"/>
</dbReference>